<dbReference type="FunFam" id="2.40.100.10:FF:000025">
    <property type="entry name" value="Peptidyl-prolyl cis-trans isomerase CYP19-2"/>
    <property type="match status" value="1"/>
</dbReference>
<comment type="similarity">
    <text evidence="4">Belongs to the cyclophilin-type PPIase family.</text>
</comment>
<comment type="function">
    <text evidence="4">PPIases accelerate the folding of proteins. It catalyzes the cis-trans isomerization of proline imidic peptide bonds in oligopeptides.</text>
</comment>
<dbReference type="GO" id="GO:0006457">
    <property type="term" value="P:protein folding"/>
    <property type="evidence" value="ECO:0007669"/>
    <property type="project" value="TreeGrafter"/>
</dbReference>
<evidence type="ECO:0000313" key="7">
    <source>
        <dbReference type="Proteomes" id="UP000076842"/>
    </source>
</evidence>
<keyword evidence="2 4" id="KW-0697">Rotamase</keyword>
<gene>
    <name evidence="6" type="ORF">CALCODRAFT_548871</name>
</gene>
<dbReference type="Gene3D" id="2.40.100.10">
    <property type="entry name" value="Cyclophilin-like"/>
    <property type="match status" value="1"/>
</dbReference>
<dbReference type="GO" id="GO:0003755">
    <property type="term" value="F:peptidyl-prolyl cis-trans isomerase activity"/>
    <property type="evidence" value="ECO:0007669"/>
    <property type="project" value="UniProtKB-UniRule"/>
</dbReference>
<evidence type="ECO:0000256" key="2">
    <source>
        <dbReference type="ARBA" id="ARBA00023110"/>
    </source>
</evidence>
<dbReference type="InterPro" id="IPR024936">
    <property type="entry name" value="Cyclophilin-type_PPIase"/>
</dbReference>
<evidence type="ECO:0000259" key="5">
    <source>
        <dbReference type="PROSITE" id="PS50072"/>
    </source>
</evidence>
<keyword evidence="3 4" id="KW-0413">Isomerase</keyword>
<dbReference type="PRINTS" id="PR00153">
    <property type="entry name" value="CSAPPISMRASE"/>
</dbReference>
<dbReference type="PANTHER" id="PTHR11071">
    <property type="entry name" value="PEPTIDYL-PROLYL CIS-TRANS ISOMERASE"/>
    <property type="match status" value="1"/>
</dbReference>
<dbReference type="STRING" id="1353952.A0A165K3C8"/>
<dbReference type="AlphaFoldDB" id="A0A165K3C8"/>
<dbReference type="InParanoid" id="A0A165K3C8"/>
<dbReference type="GO" id="GO:0005737">
    <property type="term" value="C:cytoplasm"/>
    <property type="evidence" value="ECO:0007669"/>
    <property type="project" value="TreeGrafter"/>
</dbReference>
<protein>
    <recommendedName>
        <fullName evidence="4">Peptidyl-prolyl cis-trans isomerase</fullName>
        <shortName evidence="4">PPIase</shortName>
        <ecNumber evidence="4">5.2.1.8</ecNumber>
    </recommendedName>
</protein>
<name>A0A165K3C8_9BASI</name>
<evidence type="ECO:0000313" key="6">
    <source>
        <dbReference type="EMBL" id="KZT62617.1"/>
    </source>
</evidence>
<reference evidence="6 7" key="1">
    <citation type="journal article" date="2016" name="Mol. Biol. Evol.">
        <title>Comparative Genomics of Early-Diverging Mushroom-Forming Fungi Provides Insights into the Origins of Lignocellulose Decay Capabilities.</title>
        <authorList>
            <person name="Nagy L.G."/>
            <person name="Riley R."/>
            <person name="Tritt A."/>
            <person name="Adam C."/>
            <person name="Daum C."/>
            <person name="Floudas D."/>
            <person name="Sun H."/>
            <person name="Yadav J.S."/>
            <person name="Pangilinan J."/>
            <person name="Larsson K.H."/>
            <person name="Matsuura K."/>
            <person name="Barry K."/>
            <person name="Labutti K."/>
            <person name="Kuo R."/>
            <person name="Ohm R.A."/>
            <person name="Bhattacharya S.S."/>
            <person name="Shirouzu T."/>
            <person name="Yoshinaga Y."/>
            <person name="Martin F.M."/>
            <person name="Grigoriev I.V."/>
            <person name="Hibbett D.S."/>
        </authorList>
    </citation>
    <scope>NUCLEOTIDE SEQUENCE [LARGE SCALE GENOMIC DNA]</scope>
    <source>
        <strain evidence="6 7">HHB12733</strain>
    </source>
</reference>
<dbReference type="PANTHER" id="PTHR11071:SF561">
    <property type="entry name" value="PEPTIDYL-PROLYL CIS-TRANS ISOMERASE D-RELATED"/>
    <property type="match status" value="1"/>
</dbReference>
<proteinExistence type="inferred from homology"/>
<evidence type="ECO:0000256" key="1">
    <source>
        <dbReference type="ARBA" id="ARBA00000971"/>
    </source>
</evidence>
<dbReference type="EMBL" id="KV423915">
    <property type="protein sequence ID" value="KZT62617.1"/>
    <property type="molecule type" value="Genomic_DNA"/>
</dbReference>
<dbReference type="InterPro" id="IPR002130">
    <property type="entry name" value="Cyclophilin-type_PPIase_dom"/>
</dbReference>
<comment type="catalytic activity">
    <reaction evidence="1 4">
        <text>[protein]-peptidylproline (omega=180) = [protein]-peptidylproline (omega=0)</text>
        <dbReference type="Rhea" id="RHEA:16237"/>
        <dbReference type="Rhea" id="RHEA-COMP:10747"/>
        <dbReference type="Rhea" id="RHEA-COMP:10748"/>
        <dbReference type="ChEBI" id="CHEBI:83833"/>
        <dbReference type="ChEBI" id="CHEBI:83834"/>
        <dbReference type="EC" id="5.2.1.8"/>
    </reaction>
</comment>
<dbReference type="GO" id="GO:0016018">
    <property type="term" value="F:cyclosporin A binding"/>
    <property type="evidence" value="ECO:0007669"/>
    <property type="project" value="TreeGrafter"/>
</dbReference>
<dbReference type="PIRSF" id="PIRSF001467">
    <property type="entry name" value="Peptidylpro_ismrse"/>
    <property type="match status" value="1"/>
</dbReference>
<dbReference type="EC" id="5.2.1.8" evidence="4"/>
<evidence type="ECO:0000256" key="3">
    <source>
        <dbReference type="ARBA" id="ARBA00023235"/>
    </source>
</evidence>
<evidence type="ECO:0000256" key="4">
    <source>
        <dbReference type="RuleBase" id="RU363019"/>
    </source>
</evidence>
<feature type="domain" description="PPIase cyclophilin-type" evidence="5">
    <location>
        <begin position="29"/>
        <end position="190"/>
    </location>
</feature>
<sequence length="197" mass="22021">MSWVQWTNYLRDRQAAAQRGEIPQYAYVYFDIAIDGEPAGRILFRLFWRDCPVTTENFMALAEGNKGYGYRGCNFHRVIPGYIIQGGDFTKGDGTGGKSIYFGGGAFPSENYLHKHNQKGLLCMATFGPDTAQSQFYITMRDHTLTHLDKKDVVFGKVLEDPDDVCQKINDLGDPAGKVHKDVRIIACGVTTAPRPT</sequence>
<dbReference type="Pfam" id="PF00160">
    <property type="entry name" value="Pro_isomerase"/>
    <property type="match status" value="1"/>
</dbReference>
<dbReference type="InterPro" id="IPR029000">
    <property type="entry name" value="Cyclophilin-like_dom_sf"/>
</dbReference>
<dbReference type="OrthoDB" id="193499at2759"/>
<dbReference type="Proteomes" id="UP000076842">
    <property type="component" value="Unassembled WGS sequence"/>
</dbReference>
<dbReference type="PROSITE" id="PS50072">
    <property type="entry name" value="CSA_PPIASE_2"/>
    <property type="match status" value="1"/>
</dbReference>
<keyword evidence="7" id="KW-1185">Reference proteome</keyword>
<organism evidence="6 7">
    <name type="scientific">Calocera cornea HHB12733</name>
    <dbReference type="NCBI Taxonomy" id="1353952"/>
    <lineage>
        <taxon>Eukaryota</taxon>
        <taxon>Fungi</taxon>
        <taxon>Dikarya</taxon>
        <taxon>Basidiomycota</taxon>
        <taxon>Agaricomycotina</taxon>
        <taxon>Dacrymycetes</taxon>
        <taxon>Dacrymycetales</taxon>
        <taxon>Dacrymycetaceae</taxon>
        <taxon>Calocera</taxon>
    </lineage>
</organism>
<accession>A0A165K3C8</accession>
<dbReference type="SUPFAM" id="SSF50891">
    <property type="entry name" value="Cyclophilin-like"/>
    <property type="match status" value="1"/>
</dbReference>